<evidence type="ECO:0000313" key="2">
    <source>
        <dbReference type="Proteomes" id="UP000183832"/>
    </source>
</evidence>
<protein>
    <submittedName>
        <fullName evidence="1">CLUMA_CG009282, isoform A</fullName>
    </submittedName>
</protein>
<organism evidence="1 2">
    <name type="scientific">Clunio marinus</name>
    <dbReference type="NCBI Taxonomy" id="568069"/>
    <lineage>
        <taxon>Eukaryota</taxon>
        <taxon>Metazoa</taxon>
        <taxon>Ecdysozoa</taxon>
        <taxon>Arthropoda</taxon>
        <taxon>Hexapoda</taxon>
        <taxon>Insecta</taxon>
        <taxon>Pterygota</taxon>
        <taxon>Neoptera</taxon>
        <taxon>Endopterygota</taxon>
        <taxon>Diptera</taxon>
        <taxon>Nematocera</taxon>
        <taxon>Chironomoidea</taxon>
        <taxon>Chironomidae</taxon>
        <taxon>Clunio</taxon>
    </lineage>
</organism>
<dbReference type="EMBL" id="CVRI01000043">
    <property type="protein sequence ID" value="CRK95831.1"/>
    <property type="molecule type" value="Genomic_DNA"/>
</dbReference>
<name>A0A1J1I683_9DIPT</name>
<gene>
    <name evidence="1" type="ORF">CLUMA_CG009282</name>
</gene>
<evidence type="ECO:0000313" key="1">
    <source>
        <dbReference type="EMBL" id="CRK95831.1"/>
    </source>
</evidence>
<sequence length="59" mass="6766">MELKLVLFSFFSDSCDITSDHPSTSLVILTTAITWGCSMKDVERKQKYLNDLFIVYNLS</sequence>
<keyword evidence="2" id="KW-1185">Reference proteome</keyword>
<dbReference type="Proteomes" id="UP000183832">
    <property type="component" value="Unassembled WGS sequence"/>
</dbReference>
<proteinExistence type="predicted"/>
<dbReference type="AlphaFoldDB" id="A0A1J1I683"/>
<accession>A0A1J1I683</accession>
<reference evidence="1 2" key="1">
    <citation type="submission" date="2015-04" db="EMBL/GenBank/DDBJ databases">
        <authorList>
            <person name="Syromyatnikov M.Y."/>
            <person name="Popov V.N."/>
        </authorList>
    </citation>
    <scope>NUCLEOTIDE SEQUENCE [LARGE SCALE GENOMIC DNA]</scope>
</reference>